<evidence type="ECO:0000256" key="5">
    <source>
        <dbReference type="ARBA" id="ARBA00023136"/>
    </source>
</evidence>
<dbReference type="SUPFAM" id="SSF103473">
    <property type="entry name" value="MFS general substrate transporter"/>
    <property type="match status" value="1"/>
</dbReference>
<keyword evidence="5 7" id="KW-0472">Membrane</keyword>
<dbReference type="GO" id="GO:0016020">
    <property type="term" value="C:membrane"/>
    <property type="evidence" value="ECO:0007669"/>
    <property type="project" value="UniProtKB-SubCell"/>
</dbReference>
<evidence type="ECO:0000256" key="2">
    <source>
        <dbReference type="ARBA" id="ARBA00022448"/>
    </source>
</evidence>
<evidence type="ECO:0000259" key="8">
    <source>
        <dbReference type="PROSITE" id="PS50850"/>
    </source>
</evidence>
<dbReference type="Gene3D" id="1.20.1250.20">
    <property type="entry name" value="MFS general substrate transporter like domains"/>
    <property type="match status" value="1"/>
</dbReference>
<feature type="domain" description="Major facilitator superfamily (MFS) profile" evidence="8">
    <location>
        <begin position="89"/>
        <end position="476"/>
    </location>
</feature>
<feature type="transmembrane region" description="Helical" evidence="7">
    <location>
        <begin position="127"/>
        <end position="147"/>
    </location>
</feature>
<dbReference type="GO" id="GO:0022857">
    <property type="term" value="F:transmembrane transporter activity"/>
    <property type="evidence" value="ECO:0007669"/>
    <property type="project" value="InterPro"/>
</dbReference>
<feature type="region of interest" description="Disordered" evidence="6">
    <location>
        <begin position="20"/>
        <end position="53"/>
    </location>
</feature>
<feature type="transmembrane region" description="Helical" evidence="7">
    <location>
        <begin position="240"/>
        <end position="264"/>
    </location>
</feature>
<dbReference type="InParanoid" id="C5LYL6"/>
<sequence>MSSSPNSADCHTVCDLEEAATKSQSTVSADQDLPPKGDDDDKKGHVAGQDTEEADAGNLITRSKVWKATSRRVEGWWASFKKDPRFLLDLVIVYVSVIVDFMGYTMLSPVFQQVVRTLGNGGLGDSLGASMLMTFYAIGQFITALIYGPLSDRYGRRIVFVIGYTFACVFYILLACAWDYWSYAMFRFCGGLATGTRPVVFSYLGDIATPSQMPFYSAFVSIMIAIGAVMPIIGGSLGDTWWRAPACFGAAWTGLWAVVCILWLRNPKKNDSVGGGIVNAEGKMSFPIMKTVMFIVVLSMITYTGFCTQYTNMSIITIFPWLLENKFGMTESDAGLIMGSQAIPTFLSLVVIFMPLSSHGVPMPLLACLGMIFHSVMITLPFVDNETGVIFLSYCLNLGNSLAYASVPVIAKLIAPAPRRGFVNSIVLSATLGAGIFGPVISGPLFNIWLPLPFIVCFCISATGAICMLFCWRLAPILMKRLEEGST</sequence>
<keyword evidence="2" id="KW-0813">Transport</keyword>
<reference evidence="9 10" key="1">
    <citation type="submission" date="2008-07" db="EMBL/GenBank/DDBJ databases">
        <authorList>
            <person name="El-Sayed N."/>
            <person name="Caler E."/>
            <person name="Inman J."/>
            <person name="Amedeo P."/>
            <person name="Hass B."/>
            <person name="Wortman J."/>
        </authorList>
    </citation>
    <scope>NUCLEOTIDE SEQUENCE [LARGE SCALE GENOMIC DNA]</scope>
    <source>
        <strain evidence="10">ATCC 50983 / TXsc</strain>
    </source>
</reference>
<feature type="transmembrane region" description="Helical" evidence="7">
    <location>
        <begin position="292"/>
        <end position="322"/>
    </location>
</feature>
<dbReference type="AlphaFoldDB" id="C5LYL6"/>
<feature type="transmembrane region" description="Helical" evidence="7">
    <location>
        <begin position="448"/>
        <end position="472"/>
    </location>
</feature>
<feature type="transmembrane region" description="Helical" evidence="7">
    <location>
        <begin position="422"/>
        <end position="442"/>
    </location>
</feature>
<name>C5LYL6_PERM5</name>
<dbReference type="OrthoDB" id="10262656at2759"/>
<feature type="transmembrane region" description="Helical" evidence="7">
    <location>
        <begin position="86"/>
        <end position="107"/>
    </location>
</feature>
<protein>
    <submittedName>
        <fullName evidence="9">Multidrug resistance protein, putative</fullName>
    </submittedName>
</protein>
<feature type="transmembrane region" description="Helical" evidence="7">
    <location>
        <begin position="159"/>
        <end position="178"/>
    </location>
</feature>
<proteinExistence type="predicted"/>
<accession>C5LYL6</accession>
<evidence type="ECO:0000313" key="10">
    <source>
        <dbReference type="Proteomes" id="UP000007800"/>
    </source>
</evidence>
<dbReference type="InterPro" id="IPR020846">
    <property type="entry name" value="MFS_dom"/>
</dbReference>
<dbReference type="InterPro" id="IPR036259">
    <property type="entry name" value="MFS_trans_sf"/>
</dbReference>
<gene>
    <name evidence="9" type="ORF">Pmar_PMAR002073</name>
</gene>
<dbReference type="RefSeq" id="XP_002765537.1">
    <property type="nucleotide sequence ID" value="XM_002765491.1"/>
</dbReference>
<evidence type="ECO:0000256" key="1">
    <source>
        <dbReference type="ARBA" id="ARBA00004141"/>
    </source>
</evidence>
<dbReference type="EMBL" id="GG686808">
    <property type="protein sequence ID" value="EEQ98254.1"/>
    <property type="molecule type" value="Genomic_DNA"/>
</dbReference>
<dbReference type="PRINTS" id="PR01035">
    <property type="entry name" value="TCRTETA"/>
</dbReference>
<dbReference type="PANTHER" id="PTHR23504">
    <property type="entry name" value="MAJOR FACILITATOR SUPERFAMILY DOMAIN-CONTAINING PROTEIN 10"/>
    <property type="match status" value="1"/>
</dbReference>
<keyword evidence="10" id="KW-1185">Reference proteome</keyword>
<keyword evidence="3 7" id="KW-0812">Transmembrane</keyword>
<organism evidence="10">
    <name type="scientific">Perkinsus marinus (strain ATCC 50983 / TXsc)</name>
    <dbReference type="NCBI Taxonomy" id="423536"/>
    <lineage>
        <taxon>Eukaryota</taxon>
        <taxon>Sar</taxon>
        <taxon>Alveolata</taxon>
        <taxon>Perkinsozoa</taxon>
        <taxon>Perkinsea</taxon>
        <taxon>Perkinsida</taxon>
        <taxon>Perkinsidae</taxon>
        <taxon>Perkinsus</taxon>
    </lineage>
</organism>
<dbReference type="Pfam" id="PF07690">
    <property type="entry name" value="MFS_1"/>
    <property type="match status" value="2"/>
</dbReference>
<comment type="subcellular location">
    <subcellularLocation>
        <location evidence="1">Membrane</location>
        <topology evidence="1">Multi-pass membrane protein</topology>
    </subcellularLocation>
</comment>
<keyword evidence="4 7" id="KW-1133">Transmembrane helix</keyword>
<dbReference type="InterPro" id="IPR001958">
    <property type="entry name" value="Tet-R_TetA/multi-R_MdtG-like"/>
</dbReference>
<evidence type="ECO:0000256" key="3">
    <source>
        <dbReference type="ARBA" id="ARBA00022692"/>
    </source>
</evidence>
<dbReference type="Proteomes" id="UP000007800">
    <property type="component" value="Unassembled WGS sequence"/>
</dbReference>
<dbReference type="GeneID" id="9040696"/>
<evidence type="ECO:0000256" key="6">
    <source>
        <dbReference type="SAM" id="MobiDB-lite"/>
    </source>
</evidence>
<feature type="compositionally biased region" description="Basic and acidic residues" evidence="6">
    <location>
        <begin position="33"/>
        <end position="44"/>
    </location>
</feature>
<dbReference type="InterPro" id="IPR011701">
    <property type="entry name" value="MFS"/>
</dbReference>
<feature type="transmembrane region" description="Helical" evidence="7">
    <location>
        <begin position="334"/>
        <end position="356"/>
    </location>
</feature>
<feature type="transmembrane region" description="Helical" evidence="7">
    <location>
        <begin position="216"/>
        <end position="234"/>
    </location>
</feature>
<evidence type="ECO:0000256" key="4">
    <source>
        <dbReference type="ARBA" id="ARBA00022989"/>
    </source>
</evidence>
<evidence type="ECO:0000256" key="7">
    <source>
        <dbReference type="SAM" id="Phobius"/>
    </source>
</evidence>
<feature type="transmembrane region" description="Helical" evidence="7">
    <location>
        <begin position="363"/>
        <end position="383"/>
    </location>
</feature>
<dbReference type="PROSITE" id="PS50850">
    <property type="entry name" value="MFS"/>
    <property type="match status" value="1"/>
</dbReference>
<dbReference type="PANTHER" id="PTHR23504:SF15">
    <property type="entry name" value="MAJOR FACILITATOR SUPERFAMILY (MFS) PROFILE DOMAIN-CONTAINING PROTEIN"/>
    <property type="match status" value="1"/>
</dbReference>
<evidence type="ECO:0000313" key="9">
    <source>
        <dbReference type="EMBL" id="EEQ98254.1"/>
    </source>
</evidence>